<sequence length="737" mass="84182">MDDNCALKALKKWLKFDNECDNSPKACIRALTEGSNKVLHELLNTCSEDDKVIGDLVVLIDFLALENSKNDSLILSNIIGAIVINCLAENNKTSSHLIHRLFLRGYKNELSDGILEHVEMLGKDETDFYTLFDFPFYKTLGNYETTLQLCTNILRRTCHLVKIASGPKYIGIFVLQEKDFNCILRVFSILYCSYLNPDGNLELHSLFNLFHPMSRCFLPLHVLYIIIEQLKLNHLNSLMLKLVTLWDNEIFSQFNPQECRVISGCICRGLYRLARFYHDIKSQDVDNFIANIVYGVTIRIGSIHKNDRICAIAVAEALDFFLSMVGYHGDKTEPLQFEKGDDLAEALCFYGSAIAAFVPLVTIEKIDDVSPKLCKMVQFQIPADQKQISNDRNEVLLKEIFANVPKLNVPDIKSYVEQCWTRPPQHILQCYERLIGKTVRGDVDAEALLPTDLLKLPSETVNQQILRVSQTLLHLPDIIKKREPMLKKLAIPLSKILLRMDNLEIYQEVMDSLIKQSNIEQCANSDATKITTITVFEQLQNGVNVNTPEGYIYKSLVEIFMLYPLEMIGHYSNFLLKNDFSQTQQVVMLISMQCAISKLSKSTNGLHGNDKGNRIRVAESFIMEKGKCIRPHNVERLQQHQPWVNEILPIAMPAIRCLMSALSHYIKSRTNEDYNTFDLHETVLVGTIETISLLVSASRRILDEDIMRDLKEMVQRLLAFKSRPVLEATHVLLPMLD</sequence>
<dbReference type="KEGG" id="bdw:94337233"/>
<evidence type="ECO:0000313" key="1">
    <source>
        <dbReference type="EMBL" id="KAK2195263.1"/>
    </source>
</evidence>
<reference evidence="1" key="1">
    <citation type="journal article" date="2023" name="Nat. Microbiol.">
        <title>Babesia duncani multi-omics identifies virulence factors and drug targets.</title>
        <authorList>
            <person name="Singh P."/>
            <person name="Lonardi S."/>
            <person name="Liang Q."/>
            <person name="Vydyam P."/>
            <person name="Khabirova E."/>
            <person name="Fang T."/>
            <person name="Gihaz S."/>
            <person name="Thekkiniath J."/>
            <person name="Munshi M."/>
            <person name="Abel S."/>
            <person name="Ciampossin L."/>
            <person name="Batugedara G."/>
            <person name="Gupta M."/>
            <person name="Lu X.M."/>
            <person name="Lenz T."/>
            <person name="Chakravarty S."/>
            <person name="Cornillot E."/>
            <person name="Hu Y."/>
            <person name="Ma W."/>
            <person name="Gonzalez L.M."/>
            <person name="Sanchez S."/>
            <person name="Estrada K."/>
            <person name="Sanchez-Flores A."/>
            <person name="Montero E."/>
            <person name="Harb O.S."/>
            <person name="Le Roch K.G."/>
            <person name="Mamoun C.B."/>
        </authorList>
    </citation>
    <scope>NUCLEOTIDE SEQUENCE</scope>
    <source>
        <strain evidence="1">WA1</strain>
    </source>
</reference>
<proteinExistence type="predicted"/>
<name>A0AAD9UMP8_9APIC</name>
<organism evidence="1 2">
    <name type="scientific">Babesia duncani</name>
    <dbReference type="NCBI Taxonomy" id="323732"/>
    <lineage>
        <taxon>Eukaryota</taxon>
        <taxon>Sar</taxon>
        <taxon>Alveolata</taxon>
        <taxon>Apicomplexa</taxon>
        <taxon>Aconoidasida</taxon>
        <taxon>Piroplasmida</taxon>
        <taxon>Babesiidae</taxon>
        <taxon>Babesia</taxon>
    </lineage>
</organism>
<accession>A0AAD9UMP8</accession>
<dbReference type="GeneID" id="94337233"/>
<dbReference type="RefSeq" id="XP_067802106.1">
    <property type="nucleotide sequence ID" value="XM_067947955.1"/>
</dbReference>
<dbReference type="EMBL" id="JALLKP010000004">
    <property type="protein sequence ID" value="KAK2195263.1"/>
    <property type="molecule type" value="Genomic_DNA"/>
</dbReference>
<gene>
    <name evidence="1" type="ORF">BdWA1_002936</name>
</gene>
<dbReference type="AlphaFoldDB" id="A0AAD9UMP8"/>
<dbReference type="Proteomes" id="UP001214638">
    <property type="component" value="Unassembled WGS sequence"/>
</dbReference>
<evidence type="ECO:0000313" key="2">
    <source>
        <dbReference type="Proteomes" id="UP001214638"/>
    </source>
</evidence>
<comment type="caution">
    <text evidence="1">The sequence shown here is derived from an EMBL/GenBank/DDBJ whole genome shotgun (WGS) entry which is preliminary data.</text>
</comment>
<keyword evidence="2" id="KW-1185">Reference proteome</keyword>
<protein>
    <submittedName>
        <fullName evidence="1">Uncharacterized protein</fullName>
    </submittedName>
</protein>